<evidence type="ECO:0000256" key="1">
    <source>
        <dbReference type="SAM" id="MobiDB-lite"/>
    </source>
</evidence>
<comment type="caution">
    <text evidence="3">The sequence shown here is derived from an EMBL/GenBank/DDBJ whole genome shotgun (WGS) entry which is preliminary data.</text>
</comment>
<reference evidence="3" key="2">
    <citation type="submission" date="2019-12" db="EMBL/GenBank/DDBJ databases">
        <title>Genome sequencing and annotation of Brassica cretica.</title>
        <authorList>
            <person name="Studholme D.J."/>
            <person name="Sarris P.F."/>
        </authorList>
    </citation>
    <scope>NUCLEOTIDE SEQUENCE</scope>
    <source>
        <strain evidence="2">PFS-001/15</strain>
        <strain evidence="3">PFS-102/07</strain>
        <tissue evidence="3">Leaf</tissue>
    </source>
</reference>
<dbReference type="AlphaFoldDB" id="A0A3N6RLZ4"/>
<dbReference type="EMBL" id="QGKX02001521">
    <property type="protein sequence ID" value="KAF3507862.1"/>
    <property type="molecule type" value="Genomic_DNA"/>
</dbReference>
<evidence type="ECO:0000313" key="3">
    <source>
        <dbReference type="EMBL" id="KAF2612905.1"/>
    </source>
</evidence>
<protein>
    <submittedName>
        <fullName evidence="3">Uncharacterized protein</fullName>
    </submittedName>
</protein>
<feature type="region of interest" description="Disordered" evidence="1">
    <location>
        <begin position="101"/>
        <end position="131"/>
    </location>
</feature>
<sequence>MSLHHHTEPVSSSPHRARLLISPSPFSGLIQISSPSPSSSPYRARLRLHLHTEPVSVSILNTCLLFTEDTRRRQGLKKLYGGGLGINSGGLSSWRKLKKLDGGLHDHTDPTQTSSSSVNPSSLSPNLYLVG</sequence>
<reference evidence="4" key="1">
    <citation type="submission" date="2019-12" db="EMBL/GenBank/DDBJ databases">
        <title>Genome sequencing and annotation of Brassica cretica.</title>
        <authorList>
            <person name="Studholme D.J."/>
            <person name="Sarris P."/>
        </authorList>
    </citation>
    <scope>NUCLEOTIDE SEQUENCE</scope>
    <source>
        <strain evidence="4">PFS-109/04</strain>
        <tissue evidence="4">Leaf</tissue>
    </source>
</reference>
<accession>A0A3N6RLZ4</accession>
<dbReference type="EMBL" id="QGKY02000089">
    <property type="protein sequence ID" value="KAF2612905.1"/>
    <property type="molecule type" value="Genomic_DNA"/>
</dbReference>
<dbReference type="Proteomes" id="UP000712600">
    <property type="component" value="Unassembled WGS sequence"/>
</dbReference>
<dbReference type="Proteomes" id="UP000712281">
    <property type="component" value="Unassembled WGS sequence"/>
</dbReference>
<feature type="compositionally biased region" description="Low complexity" evidence="1">
    <location>
        <begin position="114"/>
        <end position="131"/>
    </location>
</feature>
<evidence type="ECO:0000313" key="2">
    <source>
        <dbReference type="EMBL" id="KAF2580983.1"/>
    </source>
</evidence>
<evidence type="ECO:0000313" key="4">
    <source>
        <dbReference type="EMBL" id="KAF3507862.1"/>
    </source>
</evidence>
<name>A0A3N6RLZ4_BRACR</name>
<proteinExistence type="predicted"/>
<dbReference type="EMBL" id="QGKW02001660">
    <property type="protein sequence ID" value="KAF2580983.1"/>
    <property type="molecule type" value="Genomic_DNA"/>
</dbReference>
<organism evidence="3">
    <name type="scientific">Brassica cretica</name>
    <name type="common">Mustard</name>
    <dbReference type="NCBI Taxonomy" id="69181"/>
    <lineage>
        <taxon>Eukaryota</taxon>
        <taxon>Viridiplantae</taxon>
        <taxon>Streptophyta</taxon>
        <taxon>Embryophyta</taxon>
        <taxon>Tracheophyta</taxon>
        <taxon>Spermatophyta</taxon>
        <taxon>Magnoliopsida</taxon>
        <taxon>eudicotyledons</taxon>
        <taxon>Gunneridae</taxon>
        <taxon>Pentapetalae</taxon>
        <taxon>rosids</taxon>
        <taxon>malvids</taxon>
        <taxon>Brassicales</taxon>
        <taxon>Brassicaceae</taxon>
        <taxon>Brassiceae</taxon>
        <taxon>Brassica</taxon>
    </lineage>
</organism>
<gene>
    <name evidence="2" type="ORF">F2Q68_00004389</name>
    <name evidence="4" type="ORF">F2Q69_00005691</name>
    <name evidence="3" type="ORF">F2Q70_00011258</name>
</gene>